<keyword evidence="5" id="KW-1185">Reference proteome</keyword>
<organism evidence="3 4">
    <name type="scientific">Brevibacillus agri</name>
    <dbReference type="NCBI Taxonomy" id="51101"/>
    <lineage>
        <taxon>Bacteria</taxon>
        <taxon>Bacillati</taxon>
        <taxon>Bacillota</taxon>
        <taxon>Bacilli</taxon>
        <taxon>Bacillales</taxon>
        <taxon>Paenibacillaceae</taxon>
        <taxon>Brevibacillus</taxon>
    </lineage>
</organism>
<keyword evidence="1" id="KW-0732">Signal</keyword>
<dbReference type="Proteomes" id="UP000317180">
    <property type="component" value="Unassembled WGS sequence"/>
</dbReference>
<sequence length="431" mass="49036">MKGRKILKISTCIVLLMTVVAGNFGVEAQEVEITTSKIKQGPFKIGVIGYEQNSAVGKTIEEATREQRSLGKVEESIQILEEDIQEIPDEIDALWIAESNLKDTKVKKWYKQAKKEHKPFYIFGEKLDAENIINTFEPDLGLSPEYPKDSTYSLDLFGYKFENNQVKLSSVISINRENQGYNLEDLENITKRYNIKINKIANPRKSQISFLSPNIAKAAGIDVNLPDSFSNIYTWETEMNNFIDINSTQQRLAKSYHVWEVYKDDTPSNPDTKSYVYFRADQPLSEIEVFESREFVDRLDADKTSNIITKGWLPDDSSISGSVDFDLTWPPGARVSWDTSGDIEIFDSNGSLSGDWHEFKVEDNEYFDDVLRESDVWVSSQSYTISQNAKGHKIGHDFEATIDGHSGRAEPAEVDNGDTSGNLYFCWVVRR</sequence>
<evidence type="ECO:0000313" key="5">
    <source>
        <dbReference type="Proteomes" id="UP000317180"/>
    </source>
</evidence>
<protein>
    <submittedName>
        <fullName evidence="3">Uncharacterized protein</fullName>
    </submittedName>
</protein>
<gene>
    <name evidence="2" type="ORF">BAG01nite_18980</name>
    <name evidence="3" type="ORF">EB820_12665</name>
</gene>
<evidence type="ECO:0000313" key="4">
    <source>
        <dbReference type="Proteomes" id="UP000276178"/>
    </source>
</evidence>
<evidence type="ECO:0000256" key="1">
    <source>
        <dbReference type="SAM" id="SignalP"/>
    </source>
</evidence>
<proteinExistence type="predicted"/>
<feature type="chain" id="PRO_5038486635" evidence="1">
    <location>
        <begin position="29"/>
        <end position="431"/>
    </location>
</feature>
<dbReference type="RefSeq" id="WP_122952943.1">
    <property type="nucleotide sequence ID" value="NZ_BJOD01000016.1"/>
</dbReference>
<dbReference type="Proteomes" id="UP000276178">
    <property type="component" value="Unassembled WGS sequence"/>
</dbReference>
<accession>A0A3M8AUV9</accession>
<evidence type="ECO:0000313" key="2">
    <source>
        <dbReference type="EMBL" id="GED25796.1"/>
    </source>
</evidence>
<dbReference type="AlphaFoldDB" id="A0A3M8AUV9"/>
<name>A0A3M8AUV9_9BACL</name>
<dbReference type="GeneID" id="82813480"/>
<reference evidence="3 4" key="1">
    <citation type="submission" date="2018-10" db="EMBL/GenBank/DDBJ databases">
        <title>Phylogenomics of Brevibacillus.</title>
        <authorList>
            <person name="Dunlap C."/>
        </authorList>
    </citation>
    <scope>NUCLEOTIDE SEQUENCE [LARGE SCALE GENOMIC DNA]</scope>
    <source>
        <strain evidence="3 4">NRRL NRS 1219</strain>
    </source>
</reference>
<feature type="signal peptide" evidence="1">
    <location>
        <begin position="1"/>
        <end position="28"/>
    </location>
</feature>
<dbReference type="EMBL" id="BJOD01000016">
    <property type="protein sequence ID" value="GED25796.1"/>
    <property type="molecule type" value="Genomic_DNA"/>
</dbReference>
<reference evidence="2 5" key="2">
    <citation type="submission" date="2019-06" db="EMBL/GenBank/DDBJ databases">
        <title>Whole genome shotgun sequence of Brevibacillus agri NBRC 15538.</title>
        <authorList>
            <person name="Hosoyama A."/>
            <person name="Uohara A."/>
            <person name="Ohji S."/>
            <person name="Ichikawa N."/>
        </authorList>
    </citation>
    <scope>NUCLEOTIDE SEQUENCE [LARGE SCALE GENOMIC DNA]</scope>
    <source>
        <strain evidence="2 5">NBRC 15538</strain>
    </source>
</reference>
<dbReference type="EMBL" id="RHHN01000037">
    <property type="protein sequence ID" value="RNB54930.1"/>
    <property type="molecule type" value="Genomic_DNA"/>
</dbReference>
<comment type="caution">
    <text evidence="3">The sequence shown here is derived from an EMBL/GenBank/DDBJ whole genome shotgun (WGS) entry which is preliminary data.</text>
</comment>
<evidence type="ECO:0000313" key="3">
    <source>
        <dbReference type="EMBL" id="RNB54930.1"/>
    </source>
</evidence>